<accession>A0A5B7J9W0</accession>
<dbReference type="Proteomes" id="UP000324222">
    <property type="component" value="Unassembled WGS sequence"/>
</dbReference>
<comment type="caution">
    <text evidence="1">The sequence shown here is derived from an EMBL/GenBank/DDBJ whole genome shotgun (WGS) entry which is preliminary data.</text>
</comment>
<sequence length="82" mass="9543">MEDDFDPYGLPPEVTTQPHALIGMLGLDISNKTTHKAVWEAFALNRRTDRTPLHFCHLNNDFQMPPMKQKWYPYHHPSPSLV</sequence>
<gene>
    <name evidence="1" type="primary">trappc11_2</name>
    <name evidence="1" type="ORF">E2C01_085223</name>
</gene>
<name>A0A5B7J9W0_PORTR</name>
<keyword evidence="2" id="KW-1185">Reference proteome</keyword>
<dbReference type="OrthoDB" id="6278596at2759"/>
<evidence type="ECO:0000313" key="2">
    <source>
        <dbReference type="Proteomes" id="UP000324222"/>
    </source>
</evidence>
<evidence type="ECO:0000313" key="1">
    <source>
        <dbReference type="EMBL" id="MPC90247.1"/>
    </source>
</evidence>
<reference evidence="1 2" key="1">
    <citation type="submission" date="2019-05" db="EMBL/GenBank/DDBJ databases">
        <title>Another draft genome of Portunus trituberculatus and its Hox gene families provides insights of decapod evolution.</title>
        <authorList>
            <person name="Jeong J.-H."/>
            <person name="Song I."/>
            <person name="Kim S."/>
            <person name="Choi T."/>
            <person name="Kim D."/>
            <person name="Ryu S."/>
            <person name="Kim W."/>
        </authorList>
    </citation>
    <scope>NUCLEOTIDE SEQUENCE [LARGE SCALE GENOMIC DNA]</scope>
    <source>
        <tissue evidence="1">Muscle</tissue>
    </source>
</reference>
<proteinExistence type="predicted"/>
<dbReference type="AlphaFoldDB" id="A0A5B7J9W0"/>
<protein>
    <submittedName>
        <fullName evidence="1">Trafficking protein particle complex subunit 11</fullName>
    </submittedName>
</protein>
<organism evidence="1 2">
    <name type="scientific">Portunus trituberculatus</name>
    <name type="common">Swimming crab</name>
    <name type="synonym">Neptunus trituberculatus</name>
    <dbReference type="NCBI Taxonomy" id="210409"/>
    <lineage>
        <taxon>Eukaryota</taxon>
        <taxon>Metazoa</taxon>
        <taxon>Ecdysozoa</taxon>
        <taxon>Arthropoda</taxon>
        <taxon>Crustacea</taxon>
        <taxon>Multicrustacea</taxon>
        <taxon>Malacostraca</taxon>
        <taxon>Eumalacostraca</taxon>
        <taxon>Eucarida</taxon>
        <taxon>Decapoda</taxon>
        <taxon>Pleocyemata</taxon>
        <taxon>Brachyura</taxon>
        <taxon>Eubrachyura</taxon>
        <taxon>Portunoidea</taxon>
        <taxon>Portunidae</taxon>
        <taxon>Portuninae</taxon>
        <taxon>Portunus</taxon>
    </lineage>
</organism>
<dbReference type="EMBL" id="VSRR010083755">
    <property type="protein sequence ID" value="MPC90247.1"/>
    <property type="molecule type" value="Genomic_DNA"/>
</dbReference>